<evidence type="ECO:0000313" key="11">
    <source>
        <dbReference type="EMBL" id="KOM46116.1"/>
    </source>
</evidence>
<dbReference type="InterPro" id="IPR032733">
    <property type="entry name" value="HAUS3_N"/>
</dbReference>
<dbReference type="GO" id="GO:0051225">
    <property type="term" value="P:spindle assembly"/>
    <property type="evidence" value="ECO:0007669"/>
    <property type="project" value="InterPro"/>
</dbReference>
<dbReference type="Pfam" id="PF14932">
    <property type="entry name" value="HAUS-augmin3"/>
    <property type="match status" value="1"/>
</dbReference>
<dbReference type="GO" id="GO:0070652">
    <property type="term" value="C:HAUS complex"/>
    <property type="evidence" value="ECO:0007669"/>
    <property type="project" value="InterPro"/>
</dbReference>
<dbReference type="Proteomes" id="UP000053144">
    <property type="component" value="Chromosome 6"/>
</dbReference>
<sequence length="178" mass="20170">MSGGRLCTLLGELGYEGWEALDPDSFEWPFQYEDTRPLLNWICSNLRTSNVLSLSELSQYEQFKQEGKLLEGEDLDFAYHSISAFSERRDNQEAVFGAEEGLKDIKEATLVYREEALALQRQLRHLQSQFDMLSGQGSALTQGRRPRLAATSIVKGHLSNIDDSLSVRNLQASHCFHV</sequence>
<feature type="domain" description="HAUS augmin-like complex subunit 3 N-terminal" evidence="10">
    <location>
        <begin position="28"/>
        <end position="176"/>
    </location>
</feature>
<dbReference type="GO" id="GO:0072686">
    <property type="term" value="C:mitotic spindle"/>
    <property type="evidence" value="ECO:0007669"/>
    <property type="project" value="TreeGrafter"/>
</dbReference>
<evidence type="ECO:0000256" key="8">
    <source>
        <dbReference type="ARBA" id="ARBA00023212"/>
    </source>
</evidence>
<dbReference type="STRING" id="3914.A0A0L9UTR2"/>
<dbReference type="AlphaFoldDB" id="A0A0L9UTR2"/>
<evidence type="ECO:0000256" key="3">
    <source>
        <dbReference type="ARBA" id="ARBA00022490"/>
    </source>
</evidence>
<organism evidence="11 12">
    <name type="scientific">Phaseolus angularis</name>
    <name type="common">Azuki bean</name>
    <name type="synonym">Vigna angularis</name>
    <dbReference type="NCBI Taxonomy" id="3914"/>
    <lineage>
        <taxon>Eukaryota</taxon>
        <taxon>Viridiplantae</taxon>
        <taxon>Streptophyta</taxon>
        <taxon>Embryophyta</taxon>
        <taxon>Tracheophyta</taxon>
        <taxon>Spermatophyta</taxon>
        <taxon>Magnoliopsida</taxon>
        <taxon>eudicotyledons</taxon>
        <taxon>Gunneridae</taxon>
        <taxon>Pentapetalae</taxon>
        <taxon>rosids</taxon>
        <taxon>fabids</taxon>
        <taxon>Fabales</taxon>
        <taxon>Fabaceae</taxon>
        <taxon>Papilionoideae</taxon>
        <taxon>50 kb inversion clade</taxon>
        <taxon>NPAAA clade</taxon>
        <taxon>indigoferoid/millettioid clade</taxon>
        <taxon>Phaseoleae</taxon>
        <taxon>Vigna</taxon>
    </lineage>
</organism>
<keyword evidence="4" id="KW-0132">Cell division</keyword>
<dbReference type="OMA" id="PLLNWIC"/>
<comment type="subcellular location">
    <subcellularLocation>
        <location evidence="1">Cytoplasm</location>
        <location evidence="1">Cytoskeleton</location>
        <location evidence="1">Spindle</location>
    </subcellularLocation>
</comment>
<gene>
    <name evidence="11" type="ORF">LR48_Vigan06g142200</name>
</gene>
<accession>A0A0L9UTR2</accession>
<dbReference type="GO" id="GO:0005815">
    <property type="term" value="C:microtubule organizing center"/>
    <property type="evidence" value="ECO:0007669"/>
    <property type="project" value="TreeGrafter"/>
</dbReference>
<proteinExistence type="inferred from homology"/>
<keyword evidence="9" id="KW-0131">Cell cycle</keyword>
<evidence type="ECO:0000256" key="2">
    <source>
        <dbReference type="ARBA" id="ARBA00009645"/>
    </source>
</evidence>
<dbReference type="PANTHER" id="PTHR19378:SF0">
    <property type="entry name" value="HAUS AUGMIN-LIKE COMPLEX SUBUNIT 3"/>
    <property type="match status" value="1"/>
</dbReference>
<dbReference type="GO" id="GO:0005874">
    <property type="term" value="C:microtubule"/>
    <property type="evidence" value="ECO:0007669"/>
    <property type="project" value="UniProtKB-KW"/>
</dbReference>
<dbReference type="PANTHER" id="PTHR19378">
    <property type="entry name" value="GOLGIN- RELATED"/>
    <property type="match status" value="1"/>
</dbReference>
<evidence type="ECO:0000256" key="7">
    <source>
        <dbReference type="ARBA" id="ARBA00023054"/>
    </source>
</evidence>
<keyword evidence="8" id="KW-0206">Cytoskeleton</keyword>
<dbReference type="GO" id="GO:0031023">
    <property type="term" value="P:microtubule organizing center organization"/>
    <property type="evidence" value="ECO:0007669"/>
    <property type="project" value="TreeGrafter"/>
</dbReference>
<keyword evidence="6" id="KW-0498">Mitosis</keyword>
<evidence type="ECO:0000259" key="10">
    <source>
        <dbReference type="Pfam" id="PF14932"/>
    </source>
</evidence>
<evidence type="ECO:0000256" key="9">
    <source>
        <dbReference type="ARBA" id="ARBA00023306"/>
    </source>
</evidence>
<evidence type="ECO:0000256" key="6">
    <source>
        <dbReference type="ARBA" id="ARBA00022776"/>
    </source>
</evidence>
<reference evidence="12" key="1">
    <citation type="journal article" date="2015" name="Proc. Natl. Acad. Sci. U.S.A.">
        <title>Genome sequencing of adzuki bean (Vigna angularis) provides insight into high starch and low fat accumulation and domestication.</title>
        <authorList>
            <person name="Yang K."/>
            <person name="Tian Z."/>
            <person name="Chen C."/>
            <person name="Luo L."/>
            <person name="Zhao B."/>
            <person name="Wang Z."/>
            <person name="Yu L."/>
            <person name="Li Y."/>
            <person name="Sun Y."/>
            <person name="Li W."/>
            <person name="Chen Y."/>
            <person name="Li Y."/>
            <person name="Zhang Y."/>
            <person name="Ai D."/>
            <person name="Zhao J."/>
            <person name="Shang C."/>
            <person name="Ma Y."/>
            <person name="Wu B."/>
            <person name="Wang M."/>
            <person name="Gao L."/>
            <person name="Sun D."/>
            <person name="Zhang P."/>
            <person name="Guo F."/>
            <person name="Wang W."/>
            <person name="Li Y."/>
            <person name="Wang J."/>
            <person name="Varshney R.K."/>
            <person name="Wang J."/>
            <person name="Ling H.Q."/>
            <person name="Wan P."/>
        </authorList>
    </citation>
    <scope>NUCLEOTIDE SEQUENCE</scope>
    <source>
        <strain evidence="12">cv. Jingnong 6</strain>
    </source>
</reference>
<evidence type="ECO:0000313" key="12">
    <source>
        <dbReference type="Proteomes" id="UP000053144"/>
    </source>
</evidence>
<protein>
    <recommendedName>
        <fullName evidence="10">HAUS augmin-like complex subunit 3 N-terminal domain-containing protein</fullName>
    </recommendedName>
</protein>
<dbReference type="InterPro" id="IPR026206">
    <property type="entry name" value="HAUS3"/>
</dbReference>
<evidence type="ECO:0000256" key="5">
    <source>
        <dbReference type="ARBA" id="ARBA00022701"/>
    </source>
</evidence>
<name>A0A0L9UTR2_PHAAN</name>
<evidence type="ECO:0000256" key="4">
    <source>
        <dbReference type="ARBA" id="ARBA00022618"/>
    </source>
</evidence>
<dbReference type="Gramene" id="KOM46116">
    <property type="protein sequence ID" value="KOM46116"/>
    <property type="gene ID" value="LR48_Vigan06g142200"/>
</dbReference>
<dbReference type="EMBL" id="CM003376">
    <property type="protein sequence ID" value="KOM46116.1"/>
    <property type="molecule type" value="Genomic_DNA"/>
</dbReference>
<evidence type="ECO:0000256" key="1">
    <source>
        <dbReference type="ARBA" id="ARBA00004186"/>
    </source>
</evidence>
<comment type="similarity">
    <text evidence="2">Belongs to the HAUS3 family.</text>
</comment>
<keyword evidence="7" id="KW-0175">Coiled coil</keyword>
<keyword evidence="5" id="KW-0493">Microtubule</keyword>
<keyword evidence="3" id="KW-0963">Cytoplasm</keyword>
<dbReference type="GO" id="GO:0051301">
    <property type="term" value="P:cell division"/>
    <property type="evidence" value="ECO:0007669"/>
    <property type="project" value="UniProtKB-KW"/>
</dbReference>